<dbReference type="Gene3D" id="1.10.10.10">
    <property type="entry name" value="Winged helix-like DNA-binding domain superfamily/Winged helix DNA-binding domain"/>
    <property type="match status" value="1"/>
</dbReference>
<protein>
    <submittedName>
        <fullName evidence="7">LysR family transcriptional regulator</fullName>
    </submittedName>
</protein>
<dbReference type="PANTHER" id="PTHR30126:SF40">
    <property type="entry name" value="HTH-TYPE TRANSCRIPTIONAL REGULATOR GLTR"/>
    <property type="match status" value="1"/>
</dbReference>
<dbReference type="Pfam" id="PF03466">
    <property type="entry name" value="LysR_substrate"/>
    <property type="match status" value="1"/>
</dbReference>
<gene>
    <name evidence="7" type="ORF">FXN63_01005</name>
</gene>
<dbReference type="AlphaFoldDB" id="A0A5C0AW63"/>
<dbReference type="Gene3D" id="3.40.190.290">
    <property type="match status" value="1"/>
</dbReference>
<feature type="region of interest" description="Disordered" evidence="5">
    <location>
        <begin position="316"/>
        <end position="346"/>
    </location>
</feature>
<feature type="compositionally biased region" description="Low complexity" evidence="5">
    <location>
        <begin position="333"/>
        <end position="346"/>
    </location>
</feature>
<dbReference type="KEGG" id="pacr:FXN63_01005"/>
<reference evidence="7 8" key="1">
    <citation type="submission" date="2019-08" db="EMBL/GenBank/DDBJ databases">
        <title>Amphibian skin-associated Pigmentiphaga: genome sequence and occurrence across geography and hosts.</title>
        <authorList>
            <person name="Bletz M.C."/>
            <person name="Bunk B."/>
            <person name="Sproeer C."/>
            <person name="Biwer P."/>
            <person name="Reiter S."/>
            <person name="Rabemananjara F.C.E."/>
            <person name="Schulz S."/>
            <person name="Overmann J."/>
            <person name="Vences M."/>
        </authorList>
    </citation>
    <scope>NUCLEOTIDE SEQUENCE [LARGE SCALE GENOMIC DNA]</scope>
    <source>
        <strain evidence="7 8">Mada1488</strain>
    </source>
</reference>
<evidence type="ECO:0000256" key="1">
    <source>
        <dbReference type="ARBA" id="ARBA00009437"/>
    </source>
</evidence>
<name>A0A5C0AW63_9BURK</name>
<dbReference type="InterPro" id="IPR005119">
    <property type="entry name" value="LysR_subst-bd"/>
</dbReference>
<dbReference type="SUPFAM" id="SSF53850">
    <property type="entry name" value="Periplasmic binding protein-like II"/>
    <property type="match status" value="1"/>
</dbReference>
<evidence type="ECO:0000256" key="3">
    <source>
        <dbReference type="ARBA" id="ARBA00023125"/>
    </source>
</evidence>
<dbReference type="InterPro" id="IPR036388">
    <property type="entry name" value="WH-like_DNA-bd_sf"/>
</dbReference>
<evidence type="ECO:0000259" key="6">
    <source>
        <dbReference type="PROSITE" id="PS50931"/>
    </source>
</evidence>
<organism evidence="7 8">
    <name type="scientific">Pigmentiphaga aceris</name>
    <dbReference type="NCBI Taxonomy" id="1940612"/>
    <lineage>
        <taxon>Bacteria</taxon>
        <taxon>Pseudomonadati</taxon>
        <taxon>Pseudomonadota</taxon>
        <taxon>Betaproteobacteria</taxon>
        <taxon>Burkholderiales</taxon>
        <taxon>Alcaligenaceae</taxon>
        <taxon>Pigmentiphaga</taxon>
    </lineage>
</organism>
<evidence type="ECO:0000256" key="4">
    <source>
        <dbReference type="ARBA" id="ARBA00023163"/>
    </source>
</evidence>
<proteinExistence type="inferred from homology"/>
<keyword evidence="3" id="KW-0238">DNA-binding</keyword>
<dbReference type="PANTHER" id="PTHR30126">
    <property type="entry name" value="HTH-TYPE TRANSCRIPTIONAL REGULATOR"/>
    <property type="match status" value="1"/>
</dbReference>
<evidence type="ECO:0000313" key="8">
    <source>
        <dbReference type="Proteomes" id="UP000325161"/>
    </source>
</evidence>
<keyword evidence="2" id="KW-0805">Transcription regulation</keyword>
<feature type="domain" description="HTH lysR-type" evidence="6">
    <location>
        <begin position="19"/>
        <end position="76"/>
    </location>
</feature>
<dbReference type="GO" id="GO:0000976">
    <property type="term" value="F:transcription cis-regulatory region binding"/>
    <property type="evidence" value="ECO:0007669"/>
    <property type="project" value="TreeGrafter"/>
</dbReference>
<dbReference type="SUPFAM" id="SSF46785">
    <property type="entry name" value="Winged helix' DNA-binding domain"/>
    <property type="match status" value="1"/>
</dbReference>
<sequence length="346" mass="36915">MSADSTSPARSPAASHAPLDLAEVAIFRAVAQEQSITRAAQQLGRVQSNVTTRVRQLEESLGVPLFLRDAKRMTLTDAGRQFLVYAEKLLALEEEARQSLRPGVPSGRLRIGSMESTAASRLPRPLAQYHAQWPEVSLALTTGASQPLIDAVLAQTLDCALIAAPGLLTDGHWQADALAGLAHQPVFTEDLMLVLPASHPPVTGPQDIRVPSLAVFARGCTYRDVALQWLEGGRDEHGQRVAVFDVDSYHAMLACVAAGNCGAVLPRSVLELARDPLPMRTHRLTRIDTWLVRRAGFRSAAFDAFLAALLDAQGLAPSPSAPSPSAPSPSAPSPFATPADPATERV</sequence>
<feature type="compositionally biased region" description="Pro residues" evidence="5">
    <location>
        <begin position="319"/>
        <end position="332"/>
    </location>
</feature>
<accession>A0A5C0AW63</accession>
<evidence type="ECO:0000313" key="7">
    <source>
        <dbReference type="EMBL" id="QEI04567.1"/>
    </source>
</evidence>
<dbReference type="PRINTS" id="PR00039">
    <property type="entry name" value="HTHLYSR"/>
</dbReference>
<dbReference type="FunFam" id="1.10.10.10:FF:000001">
    <property type="entry name" value="LysR family transcriptional regulator"/>
    <property type="match status" value="1"/>
</dbReference>
<dbReference type="GO" id="GO:0003700">
    <property type="term" value="F:DNA-binding transcription factor activity"/>
    <property type="evidence" value="ECO:0007669"/>
    <property type="project" value="InterPro"/>
</dbReference>
<keyword evidence="8" id="KW-1185">Reference proteome</keyword>
<comment type="similarity">
    <text evidence="1">Belongs to the LysR transcriptional regulatory family.</text>
</comment>
<dbReference type="InterPro" id="IPR000847">
    <property type="entry name" value="LysR_HTH_N"/>
</dbReference>
<dbReference type="Proteomes" id="UP000325161">
    <property type="component" value="Chromosome"/>
</dbReference>
<dbReference type="EMBL" id="CP043046">
    <property type="protein sequence ID" value="QEI04567.1"/>
    <property type="molecule type" value="Genomic_DNA"/>
</dbReference>
<dbReference type="RefSeq" id="WP_148811993.1">
    <property type="nucleotide sequence ID" value="NZ_CP043046.1"/>
</dbReference>
<dbReference type="Pfam" id="PF00126">
    <property type="entry name" value="HTH_1"/>
    <property type="match status" value="1"/>
</dbReference>
<keyword evidence="4" id="KW-0804">Transcription</keyword>
<dbReference type="InterPro" id="IPR036390">
    <property type="entry name" value="WH_DNA-bd_sf"/>
</dbReference>
<dbReference type="PROSITE" id="PS50931">
    <property type="entry name" value="HTH_LYSR"/>
    <property type="match status" value="1"/>
</dbReference>
<dbReference type="OrthoDB" id="464481at2"/>
<evidence type="ECO:0000256" key="5">
    <source>
        <dbReference type="SAM" id="MobiDB-lite"/>
    </source>
</evidence>
<evidence type="ECO:0000256" key="2">
    <source>
        <dbReference type="ARBA" id="ARBA00023015"/>
    </source>
</evidence>